<evidence type="ECO:0000313" key="2">
    <source>
        <dbReference type="Proteomes" id="UP000007800"/>
    </source>
</evidence>
<dbReference type="RefSeq" id="XP_002786148.1">
    <property type="nucleotide sequence ID" value="XM_002786102.1"/>
</dbReference>
<dbReference type="InParanoid" id="C5KC52"/>
<dbReference type="GeneID" id="9063207"/>
<name>C5KC52_PERM5</name>
<proteinExistence type="predicted"/>
<protein>
    <submittedName>
        <fullName evidence="1">Uncharacterized protein</fullName>
    </submittedName>
</protein>
<sequence>MGINSKVAEGVQVEEAYEAQYASVEGDDLCVSEPKYVVCHEFIGQDDREAASLVSKVGERWIRMRSG</sequence>
<accession>C5KC52</accession>
<organism evidence="2">
    <name type="scientific">Perkinsus marinus (strain ATCC 50983 / TXsc)</name>
    <dbReference type="NCBI Taxonomy" id="423536"/>
    <lineage>
        <taxon>Eukaryota</taxon>
        <taxon>Sar</taxon>
        <taxon>Alveolata</taxon>
        <taxon>Perkinsozoa</taxon>
        <taxon>Perkinsea</taxon>
        <taxon>Perkinsida</taxon>
        <taxon>Perkinsidae</taxon>
        <taxon>Perkinsus</taxon>
    </lineage>
</organism>
<dbReference type="EMBL" id="GG671967">
    <property type="protein sequence ID" value="EER17944.1"/>
    <property type="molecule type" value="Genomic_DNA"/>
</dbReference>
<dbReference type="AlphaFoldDB" id="C5KC52"/>
<keyword evidence="2" id="KW-1185">Reference proteome</keyword>
<reference evidence="1 2" key="1">
    <citation type="submission" date="2008-07" db="EMBL/GenBank/DDBJ databases">
        <authorList>
            <person name="El-Sayed N."/>
            <person name="Caler E."/>
            <person name="Inman J."/>
            <person name="Amedeo P."/>
            <person name="Hass B."/>
            <person name="Wortman J."/>
        </authorList>
    </citation>
    <scope>NUCLEOTIDE SEQUENCE [LARGE SCALE GENOMIC DNA]</scope>
    <source>
        <strain evidence="2">ATCC 50983 / TXsc</strain>
    </source>
</reference>
<evidence type="ECO:0000313" key="1">
    <source>
        <dbReference type="EMBL" id="EER17944.1"/>
    </source>
</evidence>
<gene>
    <name evidence="1" type="ORF">Pmar_PMAR005007</name>
</gene>
<dbReference type="Proteomes" id="UP000007800">
    <property type="component" value="Unassembled WGS sequence"/>
</dbReference>